<name>A0ABQ6B9F7_9BRAD</name>
<dbReference type="EMBL" id="BSOW01000041">
    <property type="protein sequence ID" value="GLR91027.1"/>
    <property type="molecule type" value="Genomic_DNA"/>
</dbReference>
<reference evidence="4" key="1">
    <citation type="journal article" date="2019" name="Int. J. Syst. Evol. Microbiol.">
        <title>The Global Catalogue of Microorganisms (GCM) 10K type strain sequencing project: providing services to taxonomists for standard genome sequencing and annotation.</title>
        <authorList>
            <consortium name="The Broad Institute Genomics Platform"/>
            <consortium name="The Broad Institute Genome Sequencing Center for Infectious Disease"/>
            <person name="Wu L."/>
            <person name="Ma J."/>
        </authorList>
    </citation>
    <scope>NUCLEOTIDE SEQUENCE [LARGE SCALE GENOMIC DNA]</scope>
    <source>
        <strain evidence="4">NBRC 102520</strain>
    </source>
</reference>
<sequence>MPEMTRAQRNARKSHYGLRLLAGLFVACTIAYVLFGPKPTRSQGPKPEASFAEYTVKLSTPLSVSAAGMIIAACDGLFAQAGLRVRLVAGLDDDDAIAAVVADENTIGIASTAGFLKARSGGLPIVAFAGFYAVNPAEFYALPETKLLTPLDLEGKRIGYNPNPEFTAILSDFVSRNSLAQSKLLLLESNTPLQDLLDRKIDVLLGRHDVDGLELERLNVENKILRPEAFGVHAPGPIFFAQERTLAQPNRLEKFLMAIAGGWSAAYADLDRTIPIIANSVGTPLPFSLVARLMDSQRSLLRPFGARFGEMDSTRIRTLQSQLSQRRAIQQPIDLTRAFNYNILKETYRNEATNLSRVEP</sequence>
<keyword evidence="1" id="KW-0472">Membrane</keyword>
<proteinExistence type="predicted"/>
<evidence type="ECO:0000313" key="3">
    <source>
        <dbReference type="EMBL" id="GLR91027.1"/>
    </source>
</evidence>
<keyword evidence="1" id="KW-1133">Transmembrane helix</keyword>
<evidence type="ECO:0000313" key="4">
    <source>
        <dbReference type="Proteomes" id="UP001156905"/>
    </source>
</evidence>
<keyword evidence="4" id="KW-1185">Reference proteome</keyword>
<gene>
    <name evidence="3" type="ORF">GCM10007857_77430</name>
</gene>
<dbReference type="PANTHER" id="PTHR31528:SF3">
    <property type="entry name" value="THIAMINE BIOSYNTHESIS PROTEIN HI_0357-RELATED"/>
    <property type="match status" value="1"/>
</dbReference>
<dbReference type="InterPro" id="IPR027939">
    <property type="entry name" value="NMT1/THI5"/>
</dbReference>
<evidence type="ECO:0000259" key="2">
    <source>
        <dbReference type="Pfam" id="PF09084"/>
    </source>
</evidence>
<dbReference type="PANTHER" id="PTHR31528">
    <property type="entry name" value="4-AMINO-5-HYDROXYMETHYL-2-METHYLPYRIMIDINE PHOSPHATE SYNTHASE THI11-RELATED"/>
    <property type="match status" value="1"/>
</dbReference>
<feature type="transmembrane region" description="Helical" evidence="1">
    <location>
        <begin position="16"/>
        <end position="35"/>
    </location>
</feature>
<dbReference type="Gene3D" id="3.40.190.10">
    <property type="entry name" value="Periplasmic binding protein-like II"/>
    <property type="match status" value="2"/>
</dbReference>
<keyword evidence="1" id="KW-0812">Transmembrane</keyword>
<evidence type="ECO:0000256" key="1">
    <source>
        <dbReference type="SAM" id="Phobius"/>
    </source>
</evidence>
<accession>A0ABQ6B9F7</accession>
<dbReference type="SUPFAM" id="SSF53850">
    <property type="entry name" value="Periplasmic binding protein-like II"/>
    <property type="match status" value="1"/>
</dbReference>
<dbReference type="Pfam" id="PF09084">
    <property type="entry name" value="NMT1"/>
    <property type="match status" value="1"/>
</dbReference>
<organism evidence="3 4">
    <name type="scientific">Bradyrhizobium iriomotense</name>
    <dbReference type="NCBI Taxonomy" id="441950"/>
    <lineage>
        <taxon>Bacteria</taxon>
        <taxon>Pseudomonadati</taxon>
        <taxon>Pseudomonadota</taxon>
        <taxon>Alphaproteobacteria</taxon>
        <taxon>Hyphomicrobiales</taxon>
        <taxon>Nitrobacteraceae</taxon>
        <taxon>Bradyrhizobium</taxon>
    </lineage>
</organism>
<dbReference type="InterPro" id="IPR015168">
    <property type="entry name" value="SsuA/THI5"/>
</dbReference>
<feature type="domain" description="SsuA/THI5-like" evidence="2">
    <location>
        <begin position="66"/>
        <end position="269"/>
    </location>
</feature>
<dbReference type="Proteomes" id="UP001156905">
    <property type="component" value="Unassembled WGS sequence"/>
</dbReference>
<protein>
    <recommendedName>
        <fullName evidence="2">SsuA/THI5-like domain-containing protein</fullName>
    </recommendedName>
</protein>
<comment type="caution">
    <text evidence="3">The sequence shown here is derived from an EMBL/GenBank/DDBJ whole genome shotgun (WGS) entry which is preliminary data.</text>
</comment>